<dbReference type="Gene3D" id="2.40.50.140">
    <property type="entry name" value="Nucleic acid-binding proteins"/>
    <property type="match status" value="1"/>
</dbReference>
<feature type="domain" description="S1 motif" evidence="6">
    <location>
        <begin position="38"/>
        <end position="143"/>
    </location>
</feature>
<protein>
    <submittedName>
        <fullName evidence="7">Rne/Rng family ribonuclease</fullName>
    </submittedName>
</protein>
<evidence type="ECO:0000256" key="2">
    <source>
        <dbReference type="ARBA" id="ARBA00022723"/>
    </source>
</evidence>
<keyword evidence="3" id="KW-0378">Hydrolase</keyword>
<dbReference type="InterPro" id="IPR019307">
    <property type="entry name" value="RNA-bd_AU-1/RNase_E/G"/>
</dbReference>
<comment type="caution">
    <text evidence="7">The sequence shown here is derived from an EMBL/GenBank/DDBJ whole genome shotgun (WGS) entry which is preliminary data.</text>
</comment>
<dbReference type="AlphaFoldDB" id="A0A9D9H4B5"/>
<accession>A0A9D9H4B5</accession>
<evidence type="ECO:0000256" key="5">
    <source>
        <dbReference type="ARBA" id="ARBA00022884"/>
    </source>
</evidence>
<dbReference type="InterPro" id="IPR012340">
    <property type="entry name" value="NA-bd_OB-fold"/>
</dbReference>
<keyword evidence="5" id="KW-0694">RNA-binding</keyword>
<reference evidence="7" key="1">
    <citation type="submission" date="2020-10" db="EMBL/GenBank/DDBJ databases">
        <authorList>
            <person name="Gilroy R."/>
        </authorList>
    </citation>
    <scope>NUCLEOTIDE SEQUENCE</scope>
    <source>
        <strain evidence="7">G3-4614</strain>
    </source>
</reference>
<dbReference type="SUPFAM" id="SSF50249">
    <property type="entry name" value="Nucleic acid-binding proteins"/>
    <property type="match status" value="1"/>
</dbReference>
<keyword evidence="2" id="KW-0479">Metal-binding</keyword>
<dbReference type="Pfam" id="PF10150">
    <property type="entry name" value="RNase_E_G"/>
    <property type="match status" value="1"/>
</dbReference>
<evidence type="ECO:0000313" key="8">
    <source>
        <dbReference type="Proteomes" id="UP000823636"/>
    </source>
</evidence>
<evidence type="ECO:0000256" key="3">
    <source>
        <dbReference type="ARBA" id="ARBA00022801"/>
    </source>
</evidence>
<reference evidence="7" key="2">
    <citation type="journal article" date="2021" name="PeerJ">
        <title>Extensive microbial diversity within the chicken gut microbiome revealed by metagenomics and culture.</title>
        <authorList>
            <person name="Gilroy R."/>
            <person name="Ravi A."/>
            <person name="Getino M."/>
            <person name="Pursley I."/>
            <person name="Horton D.L."/>
            <person name="Alikhan N.F."/>
            <person name="Baker D."/>
            <person name="Gharbi K."/>
            <person name="Hall N."/>
            <person name="Watson M."/>
            <person name="Adriaenssens E.M."/>
            <person name="Foster-Nyarko E."/>
            <person name="Jarju S."/>
            <person name="Secka A."/>
            <person name="Antonio M."/>
            <person name="Oren A."/>
            <person name="Chaudhuri R.R."/>
            <person name="La Ragione R."/>
            <person name="Hildebrand F."/>
            <person name="Pallen M.J."/>
        </authorList>
    </citation>
    <scope>NUCLEOTIDE SEQUENCE</scope>
    <source>
        <strain evidence="7">G3-4614</strain>
    </source>
</reference>
<proteinExistence type="predicted"/>
<dbReference type="CDD" id="cd04453">
    <property type="entry name" value="S1_RNase_E"/>
    <property type="match status" value="1"/>
</dbReference>
<dbReference type="Proteomes" id="UP000823636">
    <property type="component" value="Unassembled WGS sequence"/>
</dbReference>
<evidence type="ECO:0000256" key="1">
    <source>
        <dbReference type="ARBA" id="ARBA00001946"/>
    </source>
</evidence>
<dbReference type="GO" id="GO:0005737">
    <property type="term" value="C:cytoplasm"/>
    <property type="evidence" value="ECO:0007669"/>
    <property type="project" value="TreeGrafter"/>
</dbReference>
<dbReference type="SMART" id="SM00316">
    <property type="entry name" value="S1"/>
    <property type="match status" value="1"/>
</dbReference>
<sequence length="525" mass="59433">MAATELIVDVQPKEISIALLDDKRLVELQKESRGVSFSVGDIYLGRVKKIMPGLNAAFIDVGYSKEAFLHYLDLGQQFNSTQKYIKQIISDRRKAPVSVSKFKLLPDISKEGTIDEAIKPGDEILVQITKEPISTKGPRLTAEITLAGRFLVLVPFSDKVSLSQKIKSQAERTRLKQLIQSIKPKGFGVIVRTVAEDKKVAELDNELKTLVKCWEEAMLKLQRAKTPSLVTAETSRTVGVIRDIFSPSFENIFVNDRETFSEIVNYVSLIAPEKKDIVKLYEGDLPIFDHFAITKQIKSSFGKTVSFKNGAYLIIEHTEAMHVIDVNSGNRSKNGTGQEENAIEVNLAAAKEIARQLRLRDMGGIIVVDFIDMDNADNRQKLYDFMREAMAEDRARHNILPLSKFGLMQITRHRVRPVLDIAVAEDCPVCYGKGKISPSILFTDKLEDKIAYLVKKLRVKKFSLHVHPYVAAFINSGSPSLKWRWKMKYSLGFKLIPNQSLALLEYRIFDDKRNEIDLKEEIEVK</sequence>
<dbReference type="GO" id="GO:0006364">
    <property type="term" value="P:rRNA processing"/>
    <property type="evidence" value="ECO:0007669"/>
    <property type="project" value="TreeGrafter"/>
</dbReference>
<name>A0A9D9H4B5_9BACT</name>
<organism evidence="7 8">
    <name type="scientific">Candidatus Caccoplasma merdipullorum</name>
    <dbReference type="NCBI Taxonomy" id="2840718"/>
    <lineage>
        <taxon>Bacteria</taxon>
        <taxon>Pseudomonadati</taxon>
        <taxon>Bacteroidota</taxon>
        <taxon>Bacteroidia</taxon>
        <taxon>Bacteroidales</taxon>
        <taxon>Bacteroidaceae</taxon>
        <taxon>Bacteroidaceae incertae sedis</taxon>
        <taxon>Candidatus Caccoplasma</taxon>
    </lineage>
</organism>
<gene>
    <name evidence="7" type="ORF">IAC54_07740</name>
</gene>
<dbReference type="GO" id="GO:0016787">
    <property type="term" value="F:hydrolase activity"/>
    <property type="evidence" value="ECO:0007669"/>
    <property type="project" value="UniProtKB-KW"/>
</dbReference>
<dbReference type="EMBL" id="JADIMW010000081">
    <property type="protein sequence ID" value="MBO8438770.1"/>
    <property type="molecule type" value="Genomic_DNA"/>
</dbReference>
<dbReference type="InterPro" id="IPR003029">
    <property type="entry name" value="S1_domain"/>
</dbReference>
<dbReference type="GO" id="GO:0004540">
    <property type="term" value="F:RNA nuclease activity"/>
    <property type="evidence" value="ECO:0007669"/>
    <property type="project" value="InterPro"/>
</dbReference>
<dbReference type="GO" id="GO:0046872">
    <property type="term" value="F:metal ion binding"/>
    <property type="evidence" value="ECO:0007669"/>
    <property type="project" value="UniProtKB-KW"/>
</dbReference>
<dbReference type="PANTHER" id="PTHR30001:SF0">
    <property type="entry name" value="RIBONUCLEASE G"/>
    <property type="match status" value="1"/>
</dbReference>
<evidence type="ECO:0000256" key="4">
    <source>
        <dbReference type="ARBA" id="ARBA00022842"/>
    </source>
</evidence>
<comment type="cofactor">
    <cofactor evidence="1">
        <name>Mg(2+)</name>
        <dbReference type="ChEBI" id="CHEBI:18420"/>
    </cofactor>
</comment>
<dbReference type="InterPro" id="IPR004659">
    <property type="entry name" value="RNase_E/G"/>
</dbReference>
<evidence type="ECO:0000259" key="6">
    <source>
        <dbReference type="SMART" id="SM00316"/>
    </source>
</evidence>
<keyword evidence="4" id="KW-0460">Magnesium</keyword>
<dbReference type="GO" id="GO:0003723">
    <property type="term" value="F:RNA binding"/>
    <property type="evidence" value="ECO:0007669"/>
    <property type="project" value="UniProtKB-KW"/>
</dbReference>
<dbReference type="NCBIfam" id="TIGR00757">
    <property type="entry name" value="RNaseEG"/>
    <property type="match status" value="1"/>
</dbReference>
<dbReference type="PANTHER" id="PTHR30001">
    <property type="entry name" value="RIBONUCLEASE"/>
    <property type="match status" value="1"/>
</dbReference>
<evidence type="ECO:0000313" key="7">
    <source>
        <dbReference type="EMBL" id="MBO8438770.1"/>
    </source>
</evidence>